<accession>A0A1W1Z4W3</accession>
<proteinExistence type="predicted"/>
<gene>
    <name evidence="1" type="ORF">SAMN06296427_102204</name>
</gene>
<name>A0A1W1Z4W3_9FLAO</name>
<protein>
    <recommendedName>
        <fullName evidence="3">DUF2116 family Zn-ribbon domain-containing protein</fullName>
    </recommendedName>
</protein>
<evidence type="ECO:0008006" key="3">
    <source>
        <dbReference type="Google" id="ProtNLM"/>
    </source>
</evidence>
<evidence type="ECO:0000313" key="2">
    <source>
        <dbReference type="Proteomes" id="UP000192393"/>
    </source>
</evidence>
<reference evidence="1 2" key="1">
    <citation type="submission" date="2017-04" db="EMBL/GenBank/DDBJ databases">
        <authorList>
            <person name="Afonso C.L."/>
            <person name="Miller P.J."/>
            <person name="Scott M.A."/>
            <person name="Spackman E."/>
            <person name="Goraichik I."/>
            <person name="Dimitrov K.M."/>
            <person name="Suarez D.L."/>
            <person name="Swayne D.E."/>
        </authorList>
    </citation>
    <scope>NUCLEOTIDE SEQUENCE [LARGE SCALE GENOMIC DNA]</scope>
    <source>
        <strain evidence="1 2">CGMCC 1.12708</strain>
    </source>
</reference>
<organism evidence="1 2">
    <name type="scientific">Moheibacter sediminis</name>
    <dbReference type="NCBI Taxonomy" id="1434700"/>
    <lineage>
        <taxon>Bacteria</taxon>
        <taxon>Pseudomonadati</taxon>
        <taxon>Bacteroidota</taxon>
        <taxon>Flavobacteriia</taxon>
        <taxon>Flavobacteriales</taxon>
        <taxon>Weeksellaceae</taxon>
        <taxon>Moheibacter</taxon>
    </lineage>
</organism>
<dbReference type="EMBL" id="FWXS01000002">
    <property type="protein sequence ID" value="SMC43396.1"/>
    <property type="molecule type" value="Genomic_DNA"/>
</dbReference>
<dbReference type="OrthoDB" id="5187906at2"/>
<evidence type="ECO:0000313" key="1">
    <source>
        <dbReference type="EMBL" id="SMC43396.1"/>
    </source>
</evidence>
<dbReference type="Proteomes" id="UP000192393">
    <property type="component" value="Unassembled WGS sequence"/>
</dbReference>
<dbReference type="STRING" id="1434700.SAMN06296427_102204"/>
<sequence length="115" mass="13725">MQTCLECGDKIIGRADKKFCNDGCRNTYNNKQNKDSSNRMRNVNNRLRKNHRILSELKFKDNKTQTTNEVLESKGFDFNFFTNFKVYKNGAEYRFIYNIGYKFIEENRLLVVKND</sequence>
<dbReference type="RefSeq" id="WP_084016366.1">
    <property type="nucleotide sequence ID" value="NZ_FWXS01000002.1"/>
</dbReference>
<keyword evidence="2" id="KW-1185">Reference proteome</keyword>
<dbReference type="AlphaFoldDB" id="A0A1W1Z4W3"/>